<dbReference type="Gene3D" id="3.60.15.10">
    <property type="entry name" value="Ribonuclease Z/Hydroxyacylglutathione hydrolase-like"/>
    <property type="match status" value="1"/>
</dbReference>
<dbReference type="InterPro" id="IPR036866">
    <property type="entry name" value="RibonucZ/Hydroxyglut_hydro"/>
</dbReference>
<dbReference type="Pfam" id="PF12706">
    <property type="entry name" value="Lactamase_B_2"/>
    <property type="match status" value="1"/>
</dbReference>
<keyword evidence="1" id="KW-0862">Zinc</keyword>
<comment type="caution">
    <text evidence="3">The sequence shown here is derived from an EMBL/GenBank/DDBJ whole genome shotgun (WGS) entry which is preliminary data.</text>
</comment>
<evidence type="ECO:0000256" key="1">
    <source>
        <dbReference type="ARBA" id="ARBA00022833"/>
    </source>
</evidence>
<evidence type="ECO:0000259" key="2">
    <source>
        <dbReference type="SMART" id="SM00849"/>
    </source>
</evidence>
<dbReference type="PANTHER" id="PTHR46018:SF4">
    <property type="entry name" value="METALLO-HYDROLASE YHFI-RELATED"/>
    <property type="match status" value="1"/>
</dbReference>
<accession>A0ABT5VAI7</accession>
<dbReference type="PANTHER" id="PTHR46018">
    <property type="entry name" value="ZINC PHOSPHODIESTERASE ELAC PROTEIN 1"/>
    <property type="match status" value="1"/>
</dbReference>
<organism evidence="3 4">
    <name type="scientific">Alkalihalobacterium chitinilyticum</name>
    <dbReference type="NCBI Taxonomy" id="2980103"/>
    <lineage>
        <taxon>Bacteria</taxon>
        <taxon>Bacillati</taxon>
        <taxon>Bacillota</taxon>
        <taxon>Bacilli</taxon>
        <taxon>Bacillales</taxon>
        <taxon>Bacillaceae</taxon>
        <taxon>Alkalihalobacterium</taxon>
    </lineage>
</organism>
<gene>
    <name evidence="3" type="ORF">N7Z68_03645</name>
</gene>
<dbReference type="Proteomes" id="UP001148125">
    <property type="component" value="Unassembled WGS sequence"/>
</dbReference>
<feature type="domain" description="Metallo-beta-lactamase" evidence="2">
    <location>
        <begin position="18"/>
        <end position="211"/>
    </location>
</feature>
<evidence type="ECO:0000313" key="4">
    <source>
        <dbReference type="Proteomes" id="UP001148125"/>
    </source>
</evidence>
<keyword evidence="4" id="KW-1185">Reference proteome</keyword>
<dbReference type="SMART" id="SM00849">
    <property type="entry name" value="Lactamase_B"/>
    <property type="match status" value="1"/>
</dbReference>
<dbReference type="CDD" id="cd07716">
    <property type="entry name" value="RNaseZ_short-form-like_MBL-fold"/>
    <property type="match status" value="1"/>
</dbReference>
<evidence type="ECO:0000313" key="3">
    <source>
        <dbReference type="EMBL" id="MDE5412465.1"/>
    </source>
</evidence>
<name>A0ABT5VAI7_9BACI</name>
<reference evidence="3" key="1">
    <citation type="submission" date="2024-05" db="EMBL/GenBank/DDBJ databases">
        <title>Alkalihalobacillus sp. strain MEB203 novel alkaliphilic bacterium from Lonar Lake, India.</title>
        <authorList>
            <person name="Joshi A."/>
            <person name="Thite S."/>
            <person name="Mengade P."/>
        </authorList>
    </citation>
    <scope>NUCLEOTIDE SEQUENCE</scope>
    <source>
        <strain evidence="3">MEB 203</strain>
    </source>
</reference>
<sequence>MKFTVLGYWHGFPEAGEACSGYLLEKDDFRLLIDCGSGVVSQLQNYCPIEKLDALIFSHYHHDHFSDIGVLQYARLIHNAWKAEDKKLTVYGHLLDKEKYNQLSYEPHVTAIPYNPEKVLNVGPFTITFLKTKHPSPCFAMKITDGNTTIVYTADTSYFQELHQFALDCDLLIAECSFYEHQDPTAAGHMNSRDVGLLAQKANTKKLLLTHLPHFGDRNQLIKQVKAYYQGPAELAKTGWVYEN</sequence>
<proteinExistence type="predicted"/>
<dbReference type="RefSeq" id="WP_275117096.1">
    <property type="nucleotide sequence ID" value="NZ_JAOTPO010000002.1"/>
</dbReference>
<dbReference type="SUPFAM" id="SSF56281">
    <property type="entry name" value="Metallo-hydrolase/oxidoreductase"/>
    <property type="match status" value="1"/>
</dbReference>
<dbReference type="EMBL" id="JAOTPO010000002">
    <property type="protein sequence ID" value="MDE5412465.1"/>
    <property type="molecule type" value="Genomic_DNA"/>
</dbReference>
<protein>
    <submittedName>
        <fullName evidence="3">MBL fold metallo-hydrolase</fullName>
    </submittedName>
</protein>
<dbReference type="InterPro" id="IPR001279">
    <property type="entry name" value="Metallo-B-lactamas"/>
</dbReference>